<dbReference type="PATRIC" id="fig|1398.26.peg.424"/>
<evidence type="ECO:0000313" key="1">
    <source>
        <dbReference type="EMBL" id="KYC61149.1"/>
    </source>
</evidence>
<sequence length="41" mass="4586">MIVTPHTAFYPNQAVSDMAEMALTSLVSFVETGKSRWEIKV</sequence>
<dbReference type="Proteomes" id="UP000075288">
    <property type="component" value="Unassembled WGS sequence"/>
</dbReference>
<name>A0A150JV44_HEYCO</name>
<dbReference type="AlphaFoldDB" id="A0A150JV44"/>
<evidence type="ECO:0000313" key="2">
    <source>
        <dbReference type="Proteomes" id="UP000075288"/>
    </source>
</evidence>
<gene>
    <name evidence="1" type="ORF">B4098_0298</name>
</gene>
<proteinExistence type="predicted"/>
<reference evidence="1 2" key="1">
    <citation type="submission" date="2016-01" db="EMBL/GenBank/DDBJ databases">
        <title>Genome Sequences of Twelve Sporeforming Bacillus Species Isolated from Foods.</title>
        <authorList>
            <person name="Berendsen E.M."/>
            <person name="Wells-Bennik M.H."/>
            <person name="Krawcyk A.O."/>
            <person name="De Jong A."/>
            <person name="Holsappel S."/>
            <person name="Eijlander R.T."/>
            <person name="Kuipers O.P."/>
        </authorList>
    </citation>
    <scope>NUCLEOTIDE SEQUENCE [LARGE SCALE GENOMIC DNA]</scope>
    <source>
        <strain evidence="1 2">B4098</strain>
    </source>
</reference>
<comment type="caution">
    <text evidence="1">The sequence shown here is derived from an EMBL/GenBank/DDBJ whole genome shotgun (WGS) entry which is preliminary data.</text>
</comment>
<protein>
    <submittedName>
        <fullName evidence="1">D-lactate dehydrogenase</fullName>
        <ecNumber evidence="1">1.1.1.28</ecNumber>
    </submittedName>
</protein>
<dbReference type="EMBL" id="LQYG01000074">
    <property type="protein sequence ID" value="KYC61149.1"/>
    <property type="molecule type" value="Genomic_DNA"/>
</dbReference>
<accession>A0A150JV44</accession>
<keyword evidence="1" id="KW-0560">Oxidoreductase</keyword>
<organism evidence="1 2">
    <name type="scientific">Heyndrickxia coagulans</name>
    <name type="common">Weizmannia coagulans</name>
    <dbReference type="NCBI Taxonomy" id="1398"/>
    <lineage>
        <taxon>Bacteria</taxon>
        <taxon>Bacillati</taxon>
        <taxon>Bacillota</taxon>
        <taxon>Bacilli</taxon>
        <taxon>Bacillales</taxon>
        <taxon>Bacillaceae</taxon>
        <taxon>Heyndrickxia</taxon>
    </lineage>
</organism>
<dbReference type="EC" id="1.1.1.28" evidence="1"/>
<dbReference type="GO" id="GO:0008720">
    <property type="term" value="F:D-lactate dehydrogenase (NAD+) activity"/>
    <property type="evidence" value="ECO:0007669"/>
    <property type="project" value="UniProtKB-EC"/>
</dbReference>